<evidence type="ECO:0000256" key="2">
    <source>
        <dbReference type="ARBA" id="ARBA00023015"/>
    </source>
</evidence>
<proteinExistence type="predicted"/>
<feature type="compositionally biased region" description="Polar residues" evidence="6">
    <location>
        <begin position="242"/>
        <end position="272"/>
    </location>
</feature>
<feature type="region of interest" description="Disordered" evidence="6">
    <location>
        <begin position="855"/>
        <end position="918"/>
    </location>
</feature>
<feature type="region of interest" description="Disordered" evidence="6">
    <location>
        <begin position="473"/>
        <end position="508"/>
    </location>
</feature>
<feature type="compositionally biased region" description="Basic and acidic residues" evidence="6">
    <location>
        <begin position="750"/>
        <end position="760"/>
    </location>
</feature>
<comment type="subcellular location">
    <subcellularLocation>
        <location evidence="1">Nucleus</location>
    </subcellularLocation>
</comment>
<feature type="region of interest" description="Disordered" evidence="6">
    <location>
        <begin position="746"/>
        <end position="841"/>
    </location>
</feature>
<evidence type="ECO:0000256" key="6">
    <source>
        <dbReference type="SAM" id="MobiDB-lite"/>
    </source>
</evidence>
<evidence type="ECO:0000259" key="7">
    <source>
        <dbReference type="PROSITE" id="PS50863"/>
    </source>
</evidence>
<dbReference type="CDD" id="cd10017">
    <property type="entry name" value="B3_DNA"/>
    <property type="match status" value="1"/>
</dbReference>
<evidence type="ECO:0000256" key="5">
    <source>
        <dbReference type="ARBA" id="ARBA00023242"/>
    </source>
</evidence>
<dbReference type="PANTHER" id="PTHR46245">
    <property type="entry name" value="B3 DOMAIN-CONTAINING PROTEIN OS07G0563300"/>
    <property type="match status" value="1"/>
</dbReference>
<keyword evidence="3" id="KW-0238">DNA-binding</keyword>
<evidence type="ECO:0000256" key="3">
    <source>
        <dbReference type="ARBA" id="ARBA00023125"/>
    </source>
</evidence>
<sequence>MSSSSSSNKLLCYNLACKELKSERVRKGWKLRTGECAELCDRCASVYEEGRFCETFHLSATGWRSCETCGKQVHCGCIVSSHAFTLLDPGGIECITCATKPVSWTSNPAWPASLCFHAPLPERLKDLSVKNWSQLAGSGPVPWRQAPSLFNSSITSSESQSRLPYEVDISSGINKINASDRLSASPLEKKKIEDLSERLMNGSLKLGAREILDNGNAGIKCEESHNSCLSQQPSSLKEDPSTTHFGSTAPHASSNETNGQIGVSGTHLRTTPTPLPKQYLGNLYNGVDLSGEAQVRSGRPRVDARGRNLLLPRYWPRFTDQELQQISGDHSDAGRIGRLVLPKKCAEMKRFPYGYGSNGSLSGVIYLEILCSSPKHTCGLRAIACIMGLPWPYFVGSEAYFPPISQPEGLPLKVQDAKGKEWIFQFRFWPNNNSRMYVLEGVTPCIQSMQLQAGDIVTFSRLEPEGKLVMGFRKASNAPPSDQDNETNKTLNGVSSHGDAELADPSSWSKVDKSGYIAKEVLGAKSSISRKRKNSTLRTKSKRIRMENEDLIQLKITWEEAQGLLRPPPNLVPSVVLIEGFEFEEYETVLSGANYRSLLFFPQSGPVLITHGTHKVEMNMLCLNEEFTSFRSVCSAAQDLTAQELENLRRHCNLASTKKTRATKQDPDNVEALEGLDTLANLAILGEGESLPASSQATTKHPRHRPGCSCIVCIQPPSGKGPKHKQSCTCTVCLTVKRRFRTLMIRREKKQSEKEAETTRKKQQQQQRQLPLPVKLQDDDSLPYNNTGNSSPKHIREVNDVSDDEPNKMKSSSSPFKGQIDLNIQPEREEELSPGSDSGSMMKLLHDATERYLRQQRLSSSGGSGNSSGNQSHPSGEGAAGGEKLSNIITLGSNHSDADEDRPATLSIKTSASTPAAG</sequence>
<feature type="compositionally biased region" description="Polar residues" evidence="6">
    <location>
        <begin position="783"/>
        <end position="792"/>
    </location>
</feature>
<evidence type="ECO:0000256" key="4">
    <source>
        <dbReference type="ARBA" id="ARBA00023163"/>
    </source>
</evidence>
<feature type="compositionally biased region" description="Low complexity" evidence="6">
    <location>
        <begin position="764"/>
        <end position="775"/>
    </location>
</feature>
<feature type="region of interest" description="Disordered" evidence="6">
    <location>
        <begin position="229"/>
        <end position="277"/>
    </location>
</feature>
<dbReference type="EMBL" id="OIVN01002179">
    <property type="protein sequence ID" value="SPD01282.1"/>
    <property type="molecule type" value="Genomic_DNA"/>
</dbReference>
<feature type="compositionally biased region" description="Low complexity" evidence="6">
    <location>
        <begin position="867"/>
        <end position="876"/>
    </location>
</feature>
<keyword evidence="2" id="KW-0805">Transcription regulation</keyword>
<dbReference type="Gene3D" id="2.40.330.10">
    <property type="entry name" value="DNA-binding pseudobarrel domain"/>
    <property type="match status" value="1"/>
</dbReference>
<keyword evidence="5" id="KW-0539">Nucleus</keyword>
<dbReference type="Pfam" id="PF25813">
    <property type="entry name" value="zf_VAL1_N"/>
    <property type="match status" value="1"/>
</dbReference>
<reference evidence="8" key="1">
    <citation type="submission" date="2018-02" db="EMBL/GenBank/DDBJ databases">
        <authorList>
            <person name="Cohen D.B."/>
            <person name="Kent A.D."/>
        </authorList>
    </citation>
    <scope>NUCLEOTIDE SEQUENCE</scope>
</reference>
<dbReference type="InterPro" id="IPR015300">
    <property type="entry name" value="DNA-bd_pseudobarrel_sf"/>
</dbReference>
<dbReference type="GO" id="GO:0003677">
    <property type="term" value="F:DNA binding"/>
    <property type="evidence" value="ECO:0007669"/>
    <property type="project" value="UniProtKB-KW"/>
</dbReference>
<dbReference type="AlphaFoldDB" id="A0A2N9GNV4"/>
<evidence type="ECO:0000256" key="1">
    <source>
        <dbReference type="ARBA" id="ARBA00004123"/>
    </source>
</evidence>
<dbReference type="PANTHER" id="PTHR46245:SF10">
    <property type="entry name" value="B3 DOMAIN-CONTAINING TRANSCRIPTION FACTOR VAL3"/>
    <property type="match status" value="1"/>
</dbReference>
<dbReference type="InterPro" id="IPR003340">
    <property type="entry name" value="B3_DNA-bd"/>
</dbReference>
<protein>
    <recommendedName>
        <fullName evidence="7">TF-B3 domain-containing protein</fullName>
    </recommendedName>
</protein>
<name>A0A2N9GNV4_FAGSY</name>
<evidence type="ECO:0000313" key="8">
    <source>
        <dbReference type="EMBL" id="SPD01282.1"/>
    </source>
</evidence>
<dbReference type="Pfam" id="PF02362">
    <property type="entry name" value="B3"/>
    <property type="match status" value="1"/>
</dbReference>
<dbReference type="PROSITE" id="PS50863">
    <property type="entry name" value="B3"/>
    <property type="match status" value="1"/>
</dbReference>
<keyword evidence="4" id="KW-0804">Transcription</keyword>
<dbReference type="GO" id="GO:0005634">
    <property type="term" value="C:nucleus"/>
    <property type="evidence" value="ECO:0007669"/>
    <property type="project" value="UniProtKB-SubCell"/>
</dbReference>
<feature type="compositionally biased region" description="Polar residues" evidence="6">
    <location>
        <begin position="478"/>
        <end position="495"/>
    </location>
</feature>
<dbReference type="SUPFAM" id="SSF101936">
    <property type="entry name" value="DNA-binding pseudobarrel domain"/>
    <property type="match status" value="1"/>
</dbReference>
<dbReference type="InterPro" id="IPR057743">
    <property type="entry name" value="Zfn_VAL1-3_N"/>
</dbReference>
<feature type="domain" description="TF-B3" evidence="7">
    <location>
        <begin position="412"/>
        <end position="476"/>
    </location>
</feature>
<accession>A0A2N9GNV4</accession>
<organism evidence="8">
    <name type="scientific">Fagus sylvatica</name>
    <name type="common">Beechnut</name>
    <dbReference type="NCBI Taxonomy" id="28930"/>
    <lineage>
        <taxon>Eukaryota</taxon>
        <taxon>Viridiplantae</taxon>
        <taxon>Streptophyta</taxon>
        <taxon>Embryophyta</taxon>
        <taxon>Tracheophyta</taxon>
        <taxon>Spermatophyta</taxon>
        <taxon>Magnoliopsida</taxon>
        <taxon>eudicotyledons</taxon>
        <taxon>Gunneridae</taxon>
        <taxon>Pentapetalae</taxon>
        <taxon>rosids</taxon>
        <taxon>fabids</taxon>
        <taxon>Fagales</taxon>
        <taxon>Fagaceae</taxon>
        <taxon>Fagus</taxon>
    </lineage>
</organism>
<gene>
    <name evidence="8" type="ORF">FSB_LOCUS29164</name>
</gene>
<feature type="compositionally biased region" description="Polar residues" evidence="6">
    <location>
        <begin position="907"/>
        <end position="918"/>
    </location>
</feature>
<dbReference type="SMART" id="SM01019">
    <property type="entry name" value="B3"/>
    <property type="match status" value="1"/>
</dbReference>